<evidence type="ECO:0000313" key="1">
    <source>
        <dbReference type="EMBL" id="RHZ55256.1"/>
    </source>
</evidence>
<name>A0A397H0U1_9GLOM</name>
<protein>
    <submittedName>
        <fullName evidence="1">Uncharacterized protein</fullName>
    </submittedName>
</protein>
<dbReference type="OrthoDB" id="2368279at2759"/>
<keyword evidence="2" id="KW-1185">Reference proteome</keyword>
<dbReference type="EMBL" id="PQFF01000370">
    <property type="protein sequence ID" value="RHZ55256.1"/>
    <property type="molecule type" value="Genomic_DNA"/>
</dbReference>
<dbReference type="Proteomes" id="UP000266861">
    <property type="component" value="Unassembled WGS sequence"/>
</dbReference>
<comment type="caution">
    <text evidence="1">The sequence shown here is derived from an EMBL/GenBank/DDBJ whole genome shotgun (WGS) entry which is preliminary data.</text>
</comment>
<evidence type="ECO:0000313" key="2">
    <source>
        <dbReference type="Proteomes" id="UP000266861"/>
    </source>
</evidence>
<dbReference type="AlphaFoldDB" id="A0A397H0U1"/>
<organism evidence="1 2">
    <name type="scientific">Diversispora epigaea</name>
    <dbReference type="NCBI Taxonomy" id="1348612"/>
    <lineage>
        <taxon>Eukaryota</taxon>
        <taxon>Fungi</taxon>
        <taxon>Fungi incertae sedis</taxon>
        <taxon>Mucoromycota</taxon>
        <taxon>Glomeromycotina</taxon>
        <taxon>Glomeromycetes</taxon>
        <taxon>Diversisporales</taxon>
        <taxon>Diversisporaceae</taxon>
        <taxon>Diversispora</taxon>
    </lineage>
</organism>
<proteinExistence type="predicted"/>
<reference evidence="1 2" key="1">
    <citation type="submission" date="2018-08" db="EMBL/GenBank/DDBJ databases">
        <title>Genome and evolution of the arbuscular mycorrhizal fungus Diversispora epigaea (formerly Glomus versiforme) and its bacterial endosymbionts.</title>
        <authorList>
            <person name="Sun X."/>
            <person name="Fei Z."/>
            <person name="Harrison M."/>
        </authorList>
    </citation>
    <scope>NUCLEOTIDE SEQUENCE [LARGE SCALE GENOMIC DNA]</scope>
    <source>
        <strain evidence="1 2">IT104</strain>
    </source>
</reference>
<gene>
    <name evidence="1" type="ORF">Glove_417g22</name>
</gene>
<sequence length="198" mass="22368">MQQEFSQVIEDSKNKLTPCILMDIVDDKFQTCGADSKKRLCELIGHWQIDKDIVNQVNNDLFRLGVWKSCKQHSSNILNRVILIPCIGQINCKALKKCDNICKEASENAYRPLFICGKCFINNGGHLYIKPGKGKKPSNCDGQHVNDSSEQLKMIGQWLITIGKSNENKLQNLTLFTIAPSIFQILENISLKKCPSIQ</sequence>
<accession>A0A397H0U1</accession>